<dbReference type="AlphaFoldDB" id="A0A1M4YDV6"/>
<accession>A0A1M4YDV6</accession>
<name>A0A1M4YDV6_9FLAO</name>
<protein>
    <submittedName>
        <fullName evidence="2">Uncharacterized protein</fullName>
    </submittedName>
</protein>
<keyword evidence="1" id="KW-0812">Transmembrane</keyword>
<dbReference type="Proteomes" id="UP000184147">
    <property type="component" value="Unassembled WGS sequence"/>
</dbReference>
<keyword evidence="1" id="KW-0472">Membrane</keyword>
<gene>
    <name evidence="2" type="ORF">SAMN05444377_10366</name>
</gene>
<feature type="transmembrane region" description="Helical" evidence="1">
    <location>
        <begin position="5"/>
        <end position="23"/>
    </location>
</feature>
<dbReference type="EMBL" id="FQVQ01000003">
    <property type="protein sequence ID" value="SHF03940.1"/>
    <property type="molecule type" value="Genomic_DNA"/>
</dbReference>
<organism evidence="2 3">
    <name type="scientific">Flavobacterium fontis</name>
    <dbReference type="NCBI Taxonomy" id="1124188"/>
    <lineage>
        <taxon>Bacteria</taxon>
        <taxon>Pseudomonadati</taxon>
        <taxon>Bacteroidota</taxon>
        <taxon>Flavobacteriia</taxon>
        <taxon>Flavobacteriales</taxon>
        <taxon>Flavobacteriaceae</taxon>
        <taxon>Flavobacterium</taxon>
    </lineage>
</organism>
<feature type="transmembrane region" description="Helical" evidence="1">
    <location>
        <begin position="65"/>
        <end position="83"/>
    </location>
</feature>
<proteinExistence type="predicted"/>
<dbReference type="STRING" id="1124188.SAMN05444377_10366"/>
<evidence type="ECO:0000256" key="1">
    <source>
        <dbReference type="SAM" id="Phobius"/>
    </source>
</evidence>
<evidence type="ECO:0000313" key="3">
    <source>
        <dbReference type="Proteomes" id="UP000184147"/>
    </source>
</evidence>
<feature type="transmembrane region" description="Helical" evidence="1">
    <location>
        <begin position="43"/>
        <end position="60"/>
    </location>
</feature>
<keyword evidence="3" id="KW-1185">Reference proteome</keyword>
<evidence type="ECO:0000313" key="2">
    <source>
        <dbReference type="EMBL" id="SHF03940.1"/>
    </source>
</evidence>
<reference evidence="2 3" key="1">
    <citation type="submission" date="2016-11" db="EMBL/GenBank/DDBJ databases">
        <authorList>
            <person name="Jaros S."/>
            <person name="Januszkiewicz K."/>
            <person name="Wedrychowicz H."/>
        </authorList>
    </citation>
    <scope>NUCLEOTIDE SEQUENCE [LARGE SCALE GENOMIC DNA]</scope>
    <source>
        <strain evidence="2 3">DSM 25660</strain>
    </source>
</reference>
<keyword evidence="1" id="KW-1133">Transmembrane helix</keyword>
<sequence>MLKNFLNILFLCLMVYFSLVIFYNKPNIDTNSIDLLNYYNNIVYYNLAVLLLYIFFISLFGKYKFTISCITLIISALLFLYYYNSIKFKLIEGFNFFPIIS</sequence>